<sequence length="376" mass="42662">MPHNQILMLLSDLGMGITLDNDDNSTNGITEDCNNDIAISSHDEHYAPYPNKTTLLLDILDNLPHLRMSGSHMQMILWLLKELGVWNVPTFKAFQKFQAVLRDMCGSEPKLHTSSLGNHFCVNDIHETIARDFTNPEVVLHLHLYPEETEGPISEGLCHFYIEELSQFKDGTYVIPHCWIVWKKELHADCSVNGWHLTETKWAIPASEFKWDYFDICARTGDSQPLKWTDSSHVSDMPNQLRKLIGEDEDLYVYNKHINIYASNGCLPGHLLQQEYFVCFVATSPHASSPEQFAALWDHVNVTEKEPIRCFNAHTKRKCGVILHVPSLPADNLQQSEEASHMGGNANCGCHKCQWGGPHEYTKSDHGYHAAHYVSG</sequence>
<name>A0AA39J3R5_9AGAR</name>
<proteinExistence type="predicted"/>
<keyword evidence="2" id="KW-1185">Reference proteome</keyword>
<dbReference type="Proteomes" id="UP001175226">
    <property type="component" value="Unassembled WGS sequence"/>
</dbReference>
<dbReference type="EMBL" id="JAUEPT010000062">
    <property type="protein sequence ID" value="KAK0435503.1"/>
    <property type="molecule type" value="Genomic_DNA"/>
</dbReference>
<organism evidence="1 2">
    <name type="scientific">Armillaria borealis</name>
    <dbReference type="NCBI Taxonomy" id="47425"/>
    <lineage>
        <taxon>Eukaryota</taxon>
        <taxon>Fungi</taxon>
        <taxon>Dikarya</taxon>
        <taxon>Basidiomycota</taxon>
        <taxon>Agaricomycotina</taxon>
        <taxon>Agaricomycetes</taxon>
        <taxon>Agaricomycetidae</taxon>
        <taxon>Agaricales</taxon>
        <taxon>Marasmiineae</taxon>
        <taxon>Physalacriaceae</taxon>
        <taxon>Armillaria</taxon>
    </lineage>
</organism>
<accession>A0AA39J3R5</accession>
<reference evidence="1" key="1">
    <citation type="submission" date="2023-06" db="EMBL/GenBank/DDBJ databases">
        <authorList>
            <consortium name="Lawrence Berkeley National Laboratory"/>
            <person name="Ahrendt S."/>
            <person name="Sahu N."/>
            <person name="Indic B."/>
            <person name="Wong-Bajracharya J."/>
            <person name="Merenyi Z."/>
            <person name="Ke H.-M."/>
            <person name="Monk M."/>
            <person name="Kocsube S."/>
            <person name="Drula E."/>
            <person name="Lipzen A."/>
            <person name="Balint B."/>
            <person name="Henrissat B."/>
            <person name="Andreopoulos B."/>
            <person name="Martin F.M."/>
            <person name="Harder C.B."/>
            <person name="Rigling D."/>
            <person name="Ford K.L."/>
            <person name="Foster G.D."/>
            <person name="Pangilinan J."/>
            <person name="Papanicolaou A."/>
            <person name="Barry K."/>
            <person name="LaButti K."/>
            <person name="Viragh M."/>
            <person name="Koriabine M."/>
            <person name="Yan M."/>
            <person name="Riley R."/>
            <person name="Champramary S."/>
            <person name="Plett K.L."/>
            <person name="Tsai I.J."/>
            <person name="Slot J."/>
            <person name="Sipos G."/>
            <person name="Plett J."/>
            <person name="Nagy L.G."/>
            <person name="Grigoriev I.V."/>
        </authorList>
    </citation>
    <scope>NUCLEOTIDE SEQUENCE</scope>
    <source>
        <strain evidence="1">FPL87.14</strain>
    </source>
</reference>
<protein>
    <submittedName>
        <fullName evidence="1">Uncharacterized protein</fullName>
    </submittedName>
</protein>
<evidence type="ECO:0000313" key="1">
    <source>
        <dbReference type="EMBL" id="KAK0435503.1"/>
    </source>
</evidence>
<gene>
    <name evidence="1" type="ORF">EV421DRAFT_1908579</name>
</gene>
<comment type="caution">
    <text evidence="1">The sequence shown here is derived from an EMBL/GenBank/DDBJ whole genome shotgun (WGS) entry which is preliminary data.</text>
</comment>
<dbReference type="AlphaFoldDB" id="A0AA39J3R5"/>
<evidence type="ECO:0000313" key="2">
    <source>
        <dbReference type="Proteomes" id="UP001175226"/>
    </source>
</evidence>